<reference evidence="3 4" key="1">
    <citation type="submission" date="2019-06" db="EMBL/GenBank/DDBJ databases">
        <title>Sequencing the genomes of 1000 actinobacteria strains.</title>
        <authorList>
            <person name="Klenk H.-P."/>
        </authorList>
    </citation>
    <scope>NUCLEOTIDE SEQUENCE [LARGE SCALE GENOMIC DNA]</scope>
    <source>
        <strain evidence="3 4">DSM 18082</strain>
    </source>
</reference>
<keyword evidence="1 3" id="KW-0238">DNA-binding</keyword>
<dbReference type="RefSeq" id="WP_141789510.1">
    <property type="nucleotide sequence ID" value="NZ_BAAAKX010000012.1"/>
</dbReference>
<gene>
    <name evidence="3" type="ORF">FB474_3194</name>
</gene>
<accession>A0A542ZN63</accession>
<dbReference type="InterPro" id="IPR047057">
    <property type="entry name" value="MerR_fam"/>
</dbReference>
<dbReference type="PANTHER" id="PTHR30204">
    <property type="entry name" value="REDOX-CYCLING DRUG-SENSING TRANSCRIPTIONAL ACTIVATOR SOXR"/>
    <property type="match status" value="1"/>
</dbReference>
<dbReference type="AlphaFoldDB" id="A0A542ZN63"/>
<dbReference type="InterPro" id="IPR000551">
    <property type="entry name" value="MerR-type_HTH_dom"/>
</dbReference>
<organism evidence="3 4">
    <name type="scientific">Oryzihumus leptocrescens</name>
    <dbReference type="NCBI Taxonomy" id="297536"/>
    <lineage>
        <taxon>Bacteria</taxon>
        <taxon>Bacillati</taxon>
        <taxon>Actinomycetota</taxon>
        <taxon>Actinomycetes</taxon>
        <taxon>Micrococcales</taxon>
        <taxon>Intrasporangiaceae</taxon>
        <taxon>Oryzihumus</taxon>
    </lineage>
</organism>
<dbReference type="Gene3D" id="1.10.1660.10">
    <property type="match status" value="1"/>
</dbReference>
<evidence type="ECO:0000259" key="2">
    <source>
        <dbReference type="PROSITE" id="PS50937"/>
    </source>
</evidence>
<evidence type="ECO:0000313" key="3">
    <source>
        <dbReference type="EMBL" id="TQL61775.1"/>
    </source>
</evidence>
<proteinExistence type="predicted"/>
<keyword evidence="4" id="KW-1185">Reference proteome</keyword>
<protein>
    <submittedName>
        <fullName evidence="3">DNA-binding transcriptional MerR regulator</fullName>
    </submittedName>
</protein>
<dbReference type="PROSITE" id="PS50937">
    <property type="entry name" value="HTH_MERR_2"/>
    <property type="match status" value="1"/>
</dbReference>
<dbReference type="OrthoDB" id="9802039at2"/>
<dbReference type="InterPro" id="IPR009061">
    <property type="entry name" value="DNA-bd_dom_put_sf"/>
</dbReference>
<dbReference type="SUPFAM" id="SSF46955">
    <property type="entry name" value="Putative DNA-binding domain"/>
    <property type="match status" value="1"/>
</dbReference>
<dbReference type="Pfam" id="PF13411">
    <property type="entry name" value="MerR_1"/>
    <property type="match status" value="1"/>
</dbReference>
<dbReference type="PANTHER" id="PTHR30204:SF93">
    <property type="entry name" value="HTH MERR-TYPE DOMAIN-CONTAINING PROTEIN"/>
    <property type="match status" value="1"/>
</dbReference>
<evidence type="ECO:0000256" key="1">
    <source>
        <dbReference type="ARBA" id="ARBA00023125"/>
    </source>
</evidence>
<dbReference type="EMBL" id="VFOQ01000001">
    <property type="protein sequence ID" value="TQL61775.1"/>
    <property type="molecule type" value="Genomic_DNA"/>
</dbReference>
<dbReference type="GO" id="GO:0003677">
    <property type="term" value="F:DNA binding"/>
    <property type="evidence" value="ECO:0007669"/>
    <property type="project" value="UniProtKB-KW"/>
</dbReference>
<name>A0A542ZN63_9MICO</name>
<dbReference type="PRINTS" id="PR00040">
    <property type="entry name" value="HTHMERR"/>
</dbReference>
<dbReference type="GO" id="GO:0003700">
    <property type="term" value="F:DNA-binding transcription factor activity"/>
    <property type="evidence" value="ECO:0007669"/>
    <property type="project" value="InterPro"/>
</dbReference>
<feature type="domain" description="HTH merR-type" evidence="2">
    <location>
        <begin position="11"/>
        <end position="79"/>
    </location>
</feature>
<dbReference type="SMART" id="SM00422">
    <property type="entry name" value="HTH_MERR"/>
    <property type="match status" value="1"/>
</dbReference>
<comment type="caution">
    <text evidence="3">The sequence shown here is derived from an EMBL/GenBank/DDBJ whole genome shotgun (WGS) entry which is preliminary data.</text>
</comment>
<evidence type="ECO:0000313" key="4">
    <source>
        <dbReference type="Proteomes" id="UP000319514"/>
    </source>
</evidence>
<dbReference type="Proteomes" id="UP000319514">
    <property type="component" value="Unassembled WGS sequence"/>
</dbReference>
<sequence length="252" mass="26931">MTVSQGPREGELTIDQLAARTGMTVRNVRAYSTRGLIPPPRLVGRTGYYGAEHVARLTLVREMLDQGYTLTAAERLLASAPSSGSQALGLYHSLMSPWDSEPEVLEPETLAAQARVPHDPAVVDRLIEMGLAERLEDGRLRIPNAGLLRAGLEVIGLGIPVEDVLTLVPGLRSEAGAVADSFVELFRSTLWADFMAAGMPDKEWPRMQEKVEAIIPLAGQALVAAFQEAMRGAIERAMGEELGAAAAGHAAG</sequence>